<name>A0A8S1J6H8_9CHLO</name>
<dbReference type="AlphaFoldDB" id="A0A8S1J6H8"/>
<proteinExistence type="predicted"/>
<evidence type="ECO:0000313" key="1">
    <source>
        <dbReference type="EMBL" id="CAD7701498.1"/>
    </source>
</evidence>
<comment type="caution">
    <text evidence="1">The sequence shown here is derived from an EMBL/GenBank/DDBJ whole genome shotgun (WGS) entry which is preliminary data.</text>
</comment>
<gene>
    <name evidence="1" type="ORF">OSTQU699_LOCUS6857</name>
</gene>
<evidence type="ECO:0000313" key="2">
    <source>
        <dbReference type="Proteomes" id="UP000708148"/>
    </source>
</evidence>
<protein>
    <submittedName>
        <fullName evidence="1">Uncharacterized protein</fullName>
    </submittedName>
</protein>
<dbReference type="Proteomes" id="UP000708148">
    <property type="component" value="Unassembled WGS sequence"/>
</dbReference>
<keyword evidence="2" id="KW-1185">Reference proteome</keyword>
<organism evidence="1 2">
    <name type="scientific">Ostreobium quekettii</name>
    <dbReference type="NCBI Taxonomy" id="121088"/>
    <lineage>
        <taxon>Eukaryota</taxon>
        <taxon>Viridiplantae</taxon>
        <taxon>Chlorophyta</taxon>
        <taxon>core chlorophytes</taxon>
        <taxon>Ulvophyceae</taxon>
        <taxon>TCBD clade</taxon>
        <taxon>Bryopsidales</taxon>
        <taxon>Ostreobineae</taxon>
        <taxon>Ostreobiaceae</taxon>
        <taxon>Ostreobium</taxon>
    </lineage>
</organism>
<sequence length="130" mass="14772">MAVQNWKTEVCSGRIPTYCMFHWAWLMWQQHFRLPWAFEQVDGILPGLGLVDQASGCCWKRQARGEVCSGIENSFVQRLSARDVSKDADGAAVPDRPPPHCALAKCRHDIAVLNDRMAPFCCNKRAWCHL</sequence>
<dbReference type="EMBL" id="CAJHUC010001552">
    <property type="protein sequence ID" value="CAD7701498.1"/>
    <property type="molecule type" value="Genomic_DNA"/>
</dbReference>
<accession>A0A8S1J6H8</accession>
<reference evidence="1" key="1">
    <citation type="submission" date="2020-12" db="EMBL/GenBank/DDBJ databases">
        <authorList>
            <person name="Iha C."/>
        </authorList>
    </citation>
    <scope>NUCLEOTIDE SEQUENCE</scope>
</reference>